<keyword evidence="6" id="KW-1185">Reference proteome</keyword>
<dbReference type="SUPFAM" id="SSF52777">
    <property type="entry name" value="CoA-dependent acyltransferases"/>
    <property type="match status" value="1"/>
</dbReference>
<dbReference type="InterPro" id="IPR009027">
    <property type="entry name" value="Ribosomal_bL9/RNase_H1_N"/>
</dbReference>
<dbReference type="Pfam" id="PF01281">
    <property type="entry name" value="Ribosomal_L9_N"/>
    <property type="match status" value="1"/>
</dbReference>
<dbReference type="InterPro" id="IPR020070">
    <property type="entry name" value="Ribosomal_bL9_N"/>
</dbReference>
<comment type="similarity">
    <text evidence="1">Belongs to the bacterial ribosomal protein bL9 family.</text>
</comment>
<dbReference type="GO" id="GO:1990904">
    <property type="term" value="C:ribonucleoprotein complex"/>
    <property type="evidence" value="ECO:0007669"/>
    <property type="project" value="UniProtKB-KW"/>
</dbReference>
<organism evidence="5 6">
    <name type="scientific">Bombardia bombarda</name>
    <dbReference type="NCBI Taxonomy" id="252184"/>
    <lineage>
        <taxon>Eukaryota</taxon>
        <taxon>Fungi</taxon>
        <taxon>Dikarya</taxon>
        <taxon>Ascomycota</taxon>
        <taxon>Pezizomycotina</taxon>
        <taxon>Sordariomycetes</taxon>
        <taxon>Sordariomycetidae</taxon>
        <taxon>Sordariales</taxon>
        <taxon>Lasiosphaeriaceae</taxon>
        <taxon>Bombardia</taxon>
    </lineage>
</organism>
<feature type="domain" description="Ribosomal protein L9" evidence="4">
    <location>
        <begin position="443"/>
        <end position="486"/>
    </location>
</feature>
<protein>
    <recommendedName>
        <fullName evidence="4">Ribosomal protein L9 domain-containing protein</fullName>
    </recommendedName>
</protein>
<keyword evidence="2" id="KW-0689">Ribosomal protein</keyword>
<sequence>MSGPEVIRSLGPWYGRPIRDILEVAIANLVLSSPSLSVGIDGEETSAPCFVALTSLDLLNHFDCVESTATDANPLEREATLRHTLEALHDQLWPDVSLRPPWQVKAIVYPQQSDGKLLIDVVFSLHHALGDGRSTAVFHTKLLNELNSASGRPSQLTGYVLHVSHRAELVRPQEELVKFTKSWPFLIGTLWRTLGPTWLRGPQPTPAWSGKPVSQEPFQTRLRFLTITTAAVPRLLSLCRAHGTTLTPLLHALTLAFLSRRLLPPPGAGFCSGTPIDLRPFVDGRSRPGSLGGTMGVFVTSQSHKFEPDRIAGLRQGDQEDEIWKVAMELRQDQKKRLASLPRDDIMSMLGWVRDWHKYWLNMVGKPRSDTWEVSNIGSMAGGHGEVTGAPEGWKIQRSIMTQGAAVAGPAFKPFGGGSSSSRMGQARAKSTTMRPHDQGVVVRLLQDIPKFGRKDAIFRIERGRMRNEWFPNKKAEYITSTRFRELGLTRQDVGERDRSYTAFVAAPMAEEPPLPAEPPEKAHTLLSALVPETLTFHRRPIYVHAPVAATPPPSVPPTFLSPLIASVATSPAQEAPDQEPAALAIFGSVSTTDIVARIKSFLTEDLEASRIALEPGSIRFVGLEENRVKTLGHWEVEISVGLQDNGLEPVRKMVEILPAADGQAE</sequence>
<reference evidence="5" key="1">
    <citation type="submission" date="2023-06" db="EMBL/GenBank/DDBJ databases">
        <title>Genome-scale phylogeny and comparative genomics of the fungal order Sordariales.</title>
        <authorList>
            <consortium name="Lawrence Berkeley National Laboratory"/>
            <person name="Hensen N."/>
            <person name="Bonometti L."/>
            <person name="Westerberg I."/>
            <person name="Brannstrom I.O."/>
            <person name="Guillou S."/>
            <person name="Cros-Aarteil S."/>
            <person name="Calhoun S."/>
            <person name="Haridas S."/>
            <person name="Kuo A."/>
            <person name="Mondo S."/>
            <person name="Pangilinan J."/>
            <person name="Riley R."/>
            <person name="LaButti K."/>
            <person name="Andreopoulos B."/>
            <person name="Lipzen A."/>
            <person name="Chen C."/>
            <person name="Yanf M."/>
            <person name="Daum C."/>
            <person name="Ng V."/>
            <person name="Clum A."/>
            <person name="Steindorff A."/>
            <person name="Ohm R."/>
            <person name="Martin F."/>
            <person name="Silar P."/>
            <person name="Natvig D."/>
            <person name="Lalanne C."/>
            <person name="Gautier V."/>
            <person name="Ament-velasquez S.L."/>
            <person name="Kruys A."/>
            <person name="Hutchinson M.I."/>
            <person name="Powell A.J."/>
            <person name="Barry K."/>
            <person name="Miller A.N."/>
            <person name="Grigoriev I.V."/>
            <person name="Debuchy R."/>
            <person name="Gladieux P."/>
            <person name="Thoren M.H."/>
            <person name="Johannesson H."/>
        </authorList>
    </citation>
    <scope>NUCLEOTIDE SEQUENCE</scope>
    <source>
        <strain evidence="5">SMH3391-2</strain>
    </source>
</reference>
<dbReference type="GO" id="GO:0005840">
    <property type="term" value="C:ribosome"/>
    <property type="evidence" value="ECO:0007669"/>
    <property type="project" value="UniProtKB-KW"/>
</dbReference>
<dbReference type="Proteomes" id="UP001174934">
    <property type="component" value="Unassembled WGS sequence"/>
</dbReference>
<evidence type="ECO:0000256" key="2">
    <source>
        <dbReference type="ARBA" id="ARBA00022980"/>
    </source>
</evidence>
<evidence type="ECO:0000256" key="3">
    <source>
        <dbReference type="ARBA" id="ARBA00023274"/>
    </source>
</evidence>
<dbReference type="EMBL" id="JAULSR010000002">
    <property type="protein sequence ID" value="KAK0628128.1"/>
    <property type="molecule type" value="Genomic_DNA"/>
</dbReference>
<dbReference type="PANTHER" id="PTHR28037">
    <property type="entry name" value="ALCOHOL O-ACETYLTRANSFERASE 1-RELATED"/>
    <property type="match status" value="1"/>
</dbReference>
<proteinExistence type="inferred from homology"/>
<dbReference type="Gene3D" id="3.40.5.10">
    <property type="entry name" value="Ribosomal protein L9, N-terminal domain"/>
    <property type="match status" value="1"/>
</dbReference>
<dbReference type="Gene3D" id="3.30.559.10">
    <property type="entry name" value="Chloramphenicol acetyltransferase-like domain"/>
    <property type="match status" value="1"/>
</dbReference>
<dbReference type="InterPro" id="IPR052058">
    <property type="entry name" value="Alcohol_O-acetyltransferase"/>
</dbReference>
<evidence type="ECO:0000259" key="4">
    <source>
        <dbReference type="Pfam" id="PF01281"/>
    </source>
</evidence>
<dbReference type="InterPro" id="IPR023213">
    <property type="entry name" value="CAT-like_dom_sf"/>
</dbReference>
<dbReference type="PANTHER" id="PTHR28037:SF1">
    <property type="entry name" value="ALCOHOL O-ACETYLTRANSFERASE 1-RELATED"/>
    <property type="match status" value="1"/>
</dbReference>
<dbReference type="GO" id="GO:0008080">
    <property type="term" value="F:N-acetyltransferase activity"/>
    <property type="evidence" value="ECO:0007669"/>
    <property type="project" value="TreeGrafter"/>
</dbReference>
<accession>A0AA39X6E5</accession>
<dbReference type="Pfam" id="PF07247">
    <property type="entry name" value="AATase"/>
    <property type="match status" value="1"/>
</dbReference>
<evidence type="ECO:0000313" key="5">
    <source>
        <dbReference type="EMBL" id="KAK0628128.1"/>
    </source>
</evidence>
<keyword evidence="3" id="KW-0687">Ribonucleoprotein</keyword>
<dbReference type="AlphaFoldDB" id="A0AA39X6E5"/>
<comment type="caution">
    <text evidence="5">The sequence shown here is derived from an EMBL/GenBank/DDBJ whole genome shotgun (WGS) entry which is preliminary data.</text>
</comment>
<name>A0AA39X6E5_9PEZI</name>
<evidence type="ECO:0000313" key="6">
    <source>
        <dbReference type="Proteomes" id="UP001174934"/>
    </source>
</evidence>
<dbReference type="InterPro" id="IPR010828">
    <property type="entry name" value="Atf2/Sli1-like"/>
</dbReference>
<dbReference type="InterPro" id="IPR036935">
    <property type="entry name" value="Ribosomal_bL9_N_sf"/>
</dbReference>
<dbReference type="Gene3D" id="3.30.559.30">
    <property type="entry name" value="Nonribosomal peptide synthetase, condensation domain"/>
    <property type="match status" value="1"/>
</dbReference>
<evidence type="ECO:0000256" key="1">
    <source>
        <dbReference type="ARBA" id="ARBA00010605"/>
    </source>
</evidence>
<gene>
    <name evidence="5" type="ORF">B0T17DRAFT_588338</name>
</gene>
<dbReference type="SUPFAM" id="SSF55658">
    <property type="entry name" value="L9 N-domain-like"/>
    <property type="match status" value="1"/>
</dbReference>